<dbReference type="NCBIfam" id="TIGR01881">
    <property type="entry name" value="cas_Cmr5"/>
    <property type="match status" value="1"/>
</dbReference>
<evidence type="ECO:0000313" key="6">
    <source>
        <dbReference type="EMBL" id="ETJ39112.1"/>
    </source>
</evidence>
<organism evidence="6">
    <name type="scientific">human gut metagenome</name>
    <dbReference type="NCBI Taxonomy" id="408170"/>
    <lineage>
        <taxon>unclassified sequences</taxon>
        <taxon>metagenomes</taxon>
        <taxon>organismal metagenomes</taxon>
    </lineage>
</organism>
<dbReference type="EMBL" id="AZMM01006924">
    <property type="protein sequence ID" value="ETJ39112.1"/>
    <property type="molecule type" value="Genomic_DNA"/>
</dbReference>
<evidence type="ECO:0000256" key="4">
    <source>
        <dbReference type="ARBA" id="ARBA00023118"/>
    </source>
</evidence>
<accession>W1Y9B5</accession>
<dbReference type="GO" id="GO:0051607">
    <property type="term" value="P:defense response to virus"/>
    <property type="evidence" value="ECO:0007669"/>
    <property type="project" value="UniProtKB-KW"/>
</dbReference>
<dbReference type="SUPFAM" id="SSF158568">
    <property type="entry name" value="AF1862-like"/>
    <property type="match status" value="1"/>
</dbReference>
<dbReference type="Gene3D" id="1.10.520.30">
    <property type="entry name" value="AF1862-like domain"/>
    <property type="match status" value="1"/>
</dbReference>
<sequence>MSLKSLNLERAGFVYEKIAEFKENNQEKEIQDNFKSYAKNIPAYIKQNGLLATYAFIETKCDKKKKESISYIALYDITLKWLQSNNYKKEFKNKTNISQCLMNLSSDKYKAVEMEILNLFSWIRRFAEGELK</sequence>
<comment type="similarity">
    <text evidence="2">Belongs to the CRISPR system Cmr5 family.</text>
</comment>
<dbReference type="Pfam" id="PF09701">
    <property type="entry name" value="Cas_Cmr5"/>
    <property type="match status" value="1"/>
</dbReference>
<keyword evidence="3" id="KW-0963">Cytoplasm</keyword>
<evidence type="ECO:0000256" key="5">
    <source>
        <dbReference type="ARBA" id="ARBA00030001"/>
    </source>
</evidence>
<name>W1Y9B5_9ZZZZ</name>
<protein>
    <recommendedName>
        <fullName evidence="5">CRISPR type III-B/RAMP module-associated protein Cmr5</fullName>
    </recommendedName>
</protein>
<reference evidence="6" key="1">
    <citation type="submission" date="2013-12" db="EMBL/GenBank/DDBJ databases">
        <title>A Varibaculum cambriense genome reconstructed from a premature infant gut community with otherwise low bacterial novelty that shifts toward anaerobic metabolism during the third week of life.</title>
        <authorList>
            <person name="Brown C.T."/>
            <person name="Sharon I."/>
            <person name="Thomas B.C."/>
            <person name="Castelle C.J."/>
            <person name="Morowitz M.J."/>
            <person name="Banfield J.F."/>
        </authorList>
    </citation>
    <scope>NUCLEOTIDE SEQUENCE</scope>
</reference>
<dbReference type="AlphaFoldDB" id="W1Y9B5"/>
<evidence type="ECO:0000256" key="2">
    <source>
        <dbReference type="ARBA" id="ARBA00006161"/>
    </source>
</evidence>
<keyword evidence="4" id="KW-0051">Antiviral defense</keyword>
<gene>
    <name evidence="6" type="ORF">Q604_UNBC06924G0007</name>
</gene>
<comment type="caution">
    <text evidence="6">The sequence shown here is derived from an EMBL/GenBank/DDBJ whole genome shotgun (WGS) entry which is preliminary data.</text>
</comment>
<evidence type="ECO:0000256" key="3">
    <source>
        <dbReference type="ARBA" id="ARBA00022490"/>
    </source>
</evidence>
<evidence type="ECO:0000256" key="1">
    <source>
        <dbReference type="ARBA" id="ARBA00004496"/>
    </source>
</evidence>
<dbReference type="InterPro" id="IPR023101">
    <property type="entry name" value="AF1862-like_dom_sf"/>
</dbReference>
<dbReference type="GO" id="GO:0005737">
    <property type="term" value="C:cytoplasm"/>
    <property type="evidence" value="ECO:0007669"/>
    <property type="project" value="UniProtKB-SubCell"/>
</dbReference>
<dbReference type="InterPro" id="IPR010160">
    <property type="entry name" value="CRISPR-assoc_prot_Cmr5"/>
</dbReference>
<comment type="subcellular location">
    <subcellularLocation>
        <location evidence="1">Cytoplasm</location>
    </subcellularLocation>
</comment>
<proteinExistence type="inferred from homology"/>